<dbReference type="OrthoDB" id="9801773at2"/>
<gene>
    <name evidence="4" type="ORF">DES41_104320</name>
</gene>
<evidence type="ECO:0000313" key="4">
    <source>
        <dbReference type="EMBL" id="RCW71500.1"/>
    </source>
</evidence>
<dbReference type="Pfam" id="PF01370">
    <property type="entry name" value="Epimerase"/>
    <property type="match status" value="1"/>
</dbReference>
<dbReference type="Pfam" id="PF08338">
    <property type="entry name" value="DUF1731"/>
    <property type="match status" value="1"/>
</dbReference>
<dbReference type="Proteomes" id="UP000252884">
    <property type="component" value="Unassembled WGS sequence"/>
</dbReference>
<dbReference type="PANTHER" id="PTHR11092:SF0">
    <property type="entry name" value="EPIMERASE FAMILY PROTEIN SDR39U1"/>
    <property type="match status" value="1"/>
</dbReference>
<feature type="domain" description="DUF1731" evidence="3">
    <location>
        <begin position="283"/>
        <end position="329"/>
    </location>
</feature>
<dbReference type="InterPro" id="IPR036291">
    <property type="entry name" value="NAD(P)-bd_dom_sf"/>
</dbReference>
<dbReference type="InterPro" id="IPR001509">
    <property type="entry name" value="Epimerase_deHydtase"/>
</dbReference>
<sequence length="330" mass="35170">MAPEAAGTMPSMSSASTPIRFGSGPQHVLVTGGTGFIGRLLVRALVQDGHRVSVWTRDPAASARRFGDGVACVATLQQLAPCDVVVNLAGARILGWPWTASRRATLLASREGLTRQLVDWIAAQPHRPWLLLSASAIGYYGVQPAGNDAALDETAPPQPMFMSELCQRWEQAALRAAEFGLAVVRLRFGVVLGREGALPQMLLPVRLGLGGPLAGGRQWFSWVHVHDLLRAIAHTWTLADAARAAGQPPATPVYNVTAPGALRQAEFSRAAARQLGRPSWLPTPGLPLRLALGEQAELLTEGQRVVPRQLLASGFAFRFPDVGAALADLC</sequence>
<dbReference type="InterPro" id="IPR013549">
    <property type="entry name" value="DUF1731"/>
</dbReference>
<dbReference type="EMBL" id="QPJK01000004">
    <property type="protein sequence ID" value="RCW71500.1"/>
    <property type="molecule type" value="Genomic_DNA"/>
</dbReference>
<feature type="domain" description="NAD-dependent epimerase/dehydratase" evidence="2">
    <location>
        <begin position="28"/>
        <end position="238"/>
    </location>
</feature>
<dbReference type="AlphaFoldDB" id="A0A368XTW6"/>
<evidence type="ECO:0000259" key="3">
    <source>
        <dbReference type="Pfam" id="PF08338"/>
    </source>
</evidence>
<comment type="similarity">
    <text evidence="1">Belongs to the NAD(P)-dependent epimerase/dehydratase family. SDR39U1 subfamily.</text>
</comment>
<dbReference type="Gene3D" id="3.40.50.720">
    <property type="entry name" value="NAD(P)-binding Rossmann-like Domain"/>
    <property type="match status" value="1"/>
</dbReference>
<organism evidence="4 5">
    <name type="scientific">Pseudorhodoferax soli</name>
    <dbReference type="NCBI Taxonomy" id="545864"/>
    <lineage>
        <taxon>Bacteria</taxon>
        <taxon>Pseudomonadati</taxon>
        <taxon>Pseudomonadota</taxon>
        <taxon>Betaproteobacteria</taxon>
        <taxon>Burkholderiales</taxon>
        <taxon>Comamonadaceae</taxon>
    </lineage>
</organism>
<comment type="caution">
    <text evidence="4">The sequence shown here is derived from an EMBL/GenBank/DDBJ whole genome shotgun (WGS) entry which is preliminary data.</text>
</comment>
<dbReference type="NCBIfam" id="TIGR01777">
    <property type="entry name" value="yfcH"/>
    <property type="match status" value="1"/>
</dbReference>
<reference evidence="4 5" key="1">
    <citation type="submission" date="2018-07" db="EMBL/GenBank/DDBJ databases">
        <title>Genomic Encyclopedia of Type Strains, Phase IV (KMG-IV): sequencing the most valuable type-strain genomes for metagenomic binning, comparative biology and taxonomic classification.</title>
        <authorList>
            <person name="Goeker M."/>
        </authorList>
    </citation>
    <scope>NUCLEOTIDE SEQUENCE [LARGE SCALE GENOMIC DNA]</scope>
    <source>
        <strain evidence="4 5">DSM 21634</strain>
    </source>
</reference>
<protein>
    <recommendedName>
        <fullName evidence="6">TIGR01777 family protein</fullName>
    </recommendedName>
</protein>
<name>A0A368XTW6_9BURK</name>
<dbReference type="SUPFAM" id="SSF51735">
    <property type="entry name" value="NAD(P)-binding Rossmann-fold domains"/>
    <property type="match status" value="1"/>
</dbReference>
<proteinExistence type="inferred from homology"/>
<evidence type="ECO:0000313" key="5">
    <source>
        <dbReference type="Proteomes" id="UP000252884"/>
    </source>
</evidence>
<dbReference type="PANTHER" id="PTHR11092">
    <property type="entry name" value="SUGAR NUCLEOTIDE EPIMERASE RELATED"/>
    <property type="match status" value="1"/>
</dbReference>
<dbReference type="InterPro" id="IPR010099">
    <property type="entry name" value="SDR39U1"/>
</dbReference>
<evidence type="ECO:0000256" key="1">
    <source>
        <dbReference type="ARBA" id="ARBA00009353"/>
    </source>
</evidence>
<keyword evidence="5" id="KW-1185">Reference proteome</keyword>
<evidence type="ECO:0000259" key="2">
    <source>
        <dbReference type="Pfam" id="PF01370"/>
    </source>
</evidence>
<accession>A0A368XTW6</accession>
<evidence type="ECO:0008006" key="6">
    <source>
        <dbReference type="Google" id="ProtNLM"/>
    </source>
</evidence>